<gene>
    <name evidence="7" type="ORF">PVAP13_1NG111500</name>
</gene>
<keyword evidence="3" id="KW-0949">S-adenosyl-L-methionine</keyword>
<organism evidence="7 8">
    <name type="scientific">Panicum virgatum</name>
    <name type="common">Blackwell switchgrass</name>
    <dbReference type="NCBI Taxonomy" id="38727"/>
    <lineage>
        <taxon>Eukaryota</taxon>
        <taxon>Viridiplantae</taxon>
        <taxon>Streptophyta</taxon>
        <taxon>Embryophyta</taxon>
        <taxon>Tracheophyta</taxon>
        <taxon>Spermatophyta</taxon>
        <taxon>Magnoliopsida</taxon>
        <taxon>Liliopsida</taxon>
        <taxon>Poales</taxon>
        <taxon>Poaceae</taxon>
        <taxon>PACMAD clade</taxon>
        <taxon>Panicoideae</taxon>
        <taxon>Panicodae</taxon>
        <taxon>Paniceae</taxon>
        <taxon>Panicinae</taxon>
        <taxon>Panicum</taxon>
        <taxon>Panicum sect. Hiantes</taxon>
    </lineage>
</organism>
<dbReference type="SUPFAM" id="SSF46785">
    <property type="entry name" value="Winged helix' DNA-binding domain"/>
    <property type="match status" value="1"/>
</dbReference>
<name>A0A8T0WVY4_PANVG</name>
<dbReference type="PROSITE" id="PS51683">
    <property type="entry name" value="SAM_OMT_II"/>
    <property type="match status" value="1"/>
</dbReference>
<dbReference type="InterPro" id="IPR012967">
    <property type="entry name" value="COMT_dimerisation"/>
</dbReference>
<sequence>MKVSEGQMPWPMGVYKYLALDLIIARPARSHCLSSSSGQKSMAQNHSAPPMMATASSAELLQAQAELWCHAMAYLKSMALQSVIKLGIPTAIHRCGGAASLSELRAHLPVPASKLPCLSRLMKLLVTSGVFGESEAGAYSLTPVSRLLVEDDAEGSRTCLSPFAILASSPFHHRSSQRLPEWLEKEEGDAAAETPFMMAHGAGFYGYVGRDSEFGALFNEAMAADSRVTAQVVVRECGEVFAGSASLVDVGGGDGTMAKAIARAFPHVRCTVLELPQLAGNMPADGMVEFVAGDMMEFIPPADVVLLKFVLHNWGGDDCVRILNRAKEAISTREPKGKVVIIDTVAGLASSKQTFEAQGLMDICMMLLTTGEVRDEEKWPCKV</sequence>
<dbReference type="GO" id="GO:0008171">
    <property type="term" value="F:O-methyltransferase activity"/>
    <property type="evidence" value="ECO:0007669"/>
    <property type="project" value="InterPro"/>
</dbReference>
<dbReference type="GO" id="GO:0032259">
    <property type="term" value="P:methylation"/>
    <property type="evidence" value="ECO:0007669"/>
    <property type="project" value="UniProtKB-KW"/>
</dbReference>
<accession>A0A8T0WVY4</accession>
<keyword evidence="1" id="KW-0489">Methyltransferase</keyword>
<comment type="caution">
    <text evidence="7">The sequence shown here is derived from an EMBL/GenBank/DDBJ whole genome shotgun (WGS) entry which is preliminary data.</text>
</comment>
<dbReference type="Gene3D" id="1.10.10.10">
    <property type="entry name" value="Winged helix-like DNA-binding domain superfamily/Winged helix DNA-binding domain"/>
    <property type="match status" value="1"/>
</dbReference>
<feature type="domain" description="O-methyltransferase C-terminal" evidence="5">
    <location>
        <begin position="180"/>
        <end position="379"/>
    </location>
</feature>
<dbReference type="PANTHER" id="PTHR11746">
    <property type="entry name" value="O-METHYLTRANSFERASE"/>
    <property type="match status" value="1"/>
</dbReference>
<feature type="active site" description="Proton acceptor" evidence="4">
    <location>
        <position position="312"/>
    </location>
</feature>
<dbReference type="GO" id="GO:0046983">
    <property type="term" value="F:protein dimerization activity"/>
    <property type="evidence" value="ECO:0007669"/>
    <property type="project" value="InterPro"/>
</dbReference>
<dbReference type="CDD" id="cd02440">
    <property type="entry name" value="AdoMet_MTases"/>
    <property type="match status" value="1"/>
</dbReference>
<evidence type="ECO:0000313" key="7">
    <source>
        <dbReference type="EMBL" id="KAG2649294.1"/>
    </source>
</evidence>
<evidence type="ECO:0000256" key="1">
    <source>
        <dbReference type="ARBA" id="ARBA00022603"/>
    </source>
</evidence>
<protein>
    <submittedName>
        <fullName evidence="7">Uncharacterized protein</fullName>
    </submittedName>
</protein>
<dbReference type="Pfam" id="PF00891">
    <property type="entry name" value="Methyltransf_2"/>
    <property type="match status" value="1"/>
</dbReference>
<reference evidence="7" key="1">
    <citation type="submission" date="2020-05" db="EMBL/GenBank/DDBJ databases">
        <title>WGS assembly of Panicum virgatum.</title>
        <authorList>
            <person name="Lovell J.T."/>
            <person name="Jenkins J."/>
            <person name="Shu S."/>
            <person name="Juenger T.E."/>
            <person name="Schmutz J."/>
        </authorList>
    </citation>
    <scope>NUCLEOTIDE SEQUENCE</scope>
    <source>
        <strain evidence="7">AP13</strain>
    </source>
</reference>
<dbReference type="InterPro" id="IPR036390">
    <property type="entry name" value="WH_DNA-bd_sf"/>
</dbReference>
<dbReference type="Gene3D" id="3.40.50.150">
    <property type="entry name" value="Vaccinia Virus protein VP39"/>
    <property type="match status" value="1"/>
</dbReference>
<dbReference type="InterPro" id="IPR036388">
    <property type="entry name" value="WH-like_DNA-bd_sf"/>
</dbReference>
<evidence type="ECO:0000256" key="3">
    <source>
        <dbReference type="ARBA" id="ARBA00022691"/>
    </source>
</evidence>
<dbReference type="Pfam" id="PF08100">
    <property type="entry name" value="Dimerisation"/>
    <property type="match status" value="1"/>
</dbReference>
<proteinExistence type="predicted"/>
<keyword evidence="8" id="KW-1185">Reference proteome</keyword>
<evidence type="ECO:0000259" key="5">
    <source>
        <dbReference type="Pfam" id="PF00891"/>
    </source>
</evidence>
<evidence type="ECO:0000259" key="6">
    <source>
        <dbReference type="Pfam" id="PF08100"/>
    </source>
</evidence>
<dbReference type="EMBL" id="CM029038">
    <property type="protein sequence ID" value="KAG2649294.1"/>
    <property type="molecule type" value="Genomic_DNA"/>
</dbReference>
<dbReference type="AlphaFoldDB" id="A0A8T0WVY4"/>
<evidence type="ECO:0000256" key="4">
    <source>
        <dbReference type="PIRSR" id="PIRSR005739-1"/>
    </source>
</evidence>
<dbReference type="FunFam" id="1.10.10.10:FF:000213">
    <property type="entry name" value="Coniferyl alcohol 9-O-methyltransferase"/>
    <property type="match status" value="1"/>
</dbReference>
<dbReference type="PIRSF" id="PIRSF005739">
    <property type="entry name" value="O-mtase"/>
    <property type="match status" value="1"/>
</dbReference>
<feature type="domain" description="O-methyltransferase dimerisation" evidence="6">
    <location>
        <begin position="68"/>
        <end position="150"/>
    </location>
</feature>
<dbReference type="Proteomes" id="UP000823388">
    <property type="component" value="Chromosome 1N"/>
</dbReference>
<keyword evidence="2" id="KW-0808">Transferase</keyword>
<dbReference type="InterPro" id="IPR016461">
    <property type="entry name" value="COMT-like"/>
</dbReference>
<dbReference type="SUPFAM" id="SSF53335">
    <property type="entry name" value="S-adenosyl-L-methionine-dependent methyltransferases"/>
    <property type="match status" value="1"/>
</dbReference>
<dbReference type="InterPro" id="IPR001077">
    <property type="entry name" value="COMT_C"/>
</dbReference>
<dbReference type="InterPro" id="IPR029063">
    <property type="entry name" value="SAM-dependent_MTases_sf"/>
</dbReference>
<evidence type="ECO:0000313" key="8">
    <source>
        <dbReference type="Proteomes" id="UP000823388"/>
    </source>
</evidence>
<evidence type="ECO:0000256" key="2">
    <source>
        <dbReference type="ARBA" id="ARBA00022679"/>
    </source>
</evidence>